<evidence type="ECO:0000313" key="2">
    <source>
        <dbReference type="EMBL" id="QHT36955.1"/>
    </source>
</evidence>
<feature type="transmembrane region" description="Helical" evidence="1">
    <location>
        <begin position="58"/>
        <end position="77"/>
    </location>
</feature>
<dbReference type="AlphaFoldDB" id="A0A6C0FCP7"/>
<keyword evidence="1" id="KW-1133">Transmembrane helix</keyword>
<protein>
    <submittedName>
        <fullName evidence="2">Uncharacterized protein</fullName>
    </submittedName>
</protein>
<name>A0A6C0FCP7_9ZZZZ</name>
<accession>A0A6C0FCP7</accession>
<keyword evidence="1" id="KW-0812">Transmembrane</keyword>
<keyword evidence="1" id="KW-0472">Membrane</keyword>
<sequence length="134" mass="16109">MTKINKSYNYMRQYEYLKRIILGSTLLYILFLVARYILNPSGDYLKELFPNEFLLWKGWHLVVFFLLGYYSPNYWYLSLFLGMLWEFTEFVIDKTDIINKLIGNNAQISLYKESDFALNSIGLILGYFFRMVTR</sequence>
<proteinExistence type="predicted"/>
<reference evidence="2" key="1">
    <citation type="journal article" date="2020" name="Nature">
        <title>Giant virus diversity and host interactions through global metagenomics.</title>
        <authorList>
            <person name="Schulz F."/>
            <person name="Roux S."/>
            <person name="Paez-Espino D."/>
            <person name="Jungbluth S."/>
            <person name="Walsh D.A."/>
            <person name="Denef V.J."/>
            <person name="McMahon K.D."/>
            <person name="Konstantinidis K.T."/>
            <person name="Eloe-Fadrosh E.A."/>
            <person name="Kyrpides N.C."/>
            <person name="Woyke T."/>
        </authorList>
    </citation>
    <scope>NUCLEOTIDE SEQUENCE</scope>
    <source>
        <strain evidence="2">GVMAG-S-ERX555967-130</strain>
    </source>
</reference>
<evidence type="ECO:0000256" key="1">
    <source>
        <dbReference type="SAM" id="Phobius"/>
    </source>
</evidence>
<feature type="transmembrane region" description="Helical" evidence="1">
    <location>
        <begin position="20"/>
        <end position="38"/>
    </location>
</feature>
<organism evidence="2">
    <name type="scientific">viral metagenome</name>
    <dbReference type="NCBI Taxonomy" id="1070528"/>
    <lineage>
        <taxon>unclassified sequences</taxon>
        <taxon>metagenomes</taxon>
        <taxon>organismal metagenomes</taxon>
    </lineage>
</organism>
<dbReference type="EMBL" id="MN738787">
    <property type="protein sequence ID" value="QHT36955.1"/>
    <property type="molecule type" value="Genomic_DNA"/>
</dbReference>